<dbReference type="InterPro" id="IPR032675">
    <property type="entry name" value="LRR_dom_sf"/>
</dbReference>
<evidence type="ECO:0000313" key="2">
    <source>
        <dbReference type="Proteomes" id="UP001470230"/>
    </source>
</evidence>
<gene>
    <name evidence="1" type="ORF">M9Y10_024350</name>
</gene>
<keyword evidence="2" id="KW-1185">Reference proteome</keyword>
<organism evidence="1 2">
    <name type="scientific">Tritrichomonas musculus</name>
    <dbReference type="NCBI Taxonomy" id="1915356"/>
    <lineage>
        <taxon>Eukaryota</taxon>
        <taxon>Metamonada</taxon>
        <taxon>Parabasalia</taxon>
        <taxon>Tritrichomonadida</taxon>
        <taxon>Tritrichomonadidae</taxon>
        <taxon>Tritrichomonas</taxon>
    </lineage>
</organism>
<reference evidence="1 2" key="1">
    <citation type="submission" date="2024-04" db="EMBL/GenBank/DDBJ databases">
        <title>Tritrichomonas musculus Genome.</title>
        <authorList>
            <person name="Alves-Ferreira E."/>
            <person name="Grigg M."/>
            <person name="Lorenzi H."/>
            <person name="Galac M."/>
        </authorList>
    </citation>
    <scope>NUCLEOTIDE SEQUENCE [LARGE SCALE GENOMIC DNA]</scope>
    <source>
        <strain evidence="1 2">EAF2021</strain>
    </source>
</reference>
<dbReference type="InterPro" id="IPR026906">
    <property type="entry name" value="LRR_5"/>
</dbReference>
<name>A0ABR2HEM3_9EUKA</name>
<comment type="caution">
    <text evidence="1">The sequence shown here is derived from an EMBL/GenBank/DDBJ whole genome shotgun (WGS) entry which is preliminary data.</text>
</comment>
<dbReference type="EMBL" id="JAPFFF010000032">
    <property type="protein sequence ID" value="KAK8844490.1"/>
    <property type="molecule type" value="Genomic_DNA"/>
</dbReference>
<protein>
    <submittedName>
        <fullName evidence="1">Uncharacterized protein</fullName>
    </submittedName>
</protein>
<dbReference type="Proteomes" id="UP001470230">
    <property type="component" value="Unassembled WGS sequence"/>
</dbReference>
<accession>A0ABR2HEM3</accession>
<dbReference type="Gene3D" id="3.80.10.10">
    <property type="entry name" value="Ribonuclease Inhibitor"/>
    <property type="match status" value="1"/>
</dbReference>
<evidence type="ECO:0000313" key="1">
    <source>
        <dbReference type="EMBL" id="KAK8844490.1"/>
    </source>
</evidence>
<dbReference type="Pfam" id="PF13306">
    <property type="entry name" value="LRR_5"/>
    <property type="match status" value="2"/>
</dbReference>
<proteinExistence type="predicted"/>
<sequence length="284" mass="32314">MKKTIVELPNGLNVEIEVNRYRAKIVYSPKVRGDIVIPKFVDYESKKYLIISIGQDSFRSNQLINSLSFAAETRVRNIDAGIFSESSVSRFLIPASLETLNDMWCCFSNKLIQIEVSPENQHFIYKYDKFLFNRSNDILIFSRRDISGNIIIPLCVKQIAPNAFSQCKKIDSLSFESSYSSALQSIDKYAFSGCEKLISIQPLPLSVNYLGYMCFFSCIFNSLEILGTNVFIDDECFNGCCLLDCISFPNSKSINIGINAFAKVNNDISLFFQNNTEIKIQYIH</sequence>